<comment type="caution">
    <text evidence="2">The sequence shown here is derived from an EMBL/GenBank/DDBJ whole genome shotgun (WGS) entry which is preliminary data.</text>
</comment>
<protein>
    <submittedName>
        <fullName evidence="2">Photosystem Q domain protein</fullName>
    </submittedName>
</protein>
<dbReference type="EMBL" id="AUZM01000029">
    <property type="protein sequence ID" value="ERT06893.1"/>
    <property type="molecule type" value="Genomic_DNA"/>
</dbReference>
<evidence type="ECO:0000256" key="1">
    <source>
        <dbReference type="SAM" id="MobiDB-lite"/>
    </source>
</evidence>
<feature type="compositionally biased region" description="Basic and acidic residues" evidence="1">
    <location>
        <begin position="14"/>
        <end position="24"/>
    </location>
</feature>
<feature type="region of interest" description="Disordered" evidence="1">
    <location>
        <begin position="1"/>
        <end position="51"/>
    </location>
</feature>
<dbReference type="Proteomes" id="UP000017127">
    <property type="component" value="Unassembled WGS sequence"/>
</dbReference>
<reference evidence="2 3" key="1">
    <citation type="journal article" date="2013" name="Front. Microbiol.">
        <title>Comparative genomic analyses of the cyanobacterium, Lyngbya aestuarii BL J, a powerful hydrogen producer.</title>
        <authorList>
            <person name="Kothari A."/>
            <person name="Vaughn M."/>
            <person name="Garcia-Pichel F."/>
        </authorList>
    </citation>
    <scope>NUCLEOTIDE SEQUENCE [LARGE SCALE GENOMIC DNA]</scope>
    <source>
        <strain evidence="2 3">BL J</strain>
    </source>
</reference>
<name>U7QG93_9CYAN</name>
<keyword evidence="3" id="KW-1185">Reference proteome</keyword>
<evidence type="ECO:0000313" key="2">
    <source>
        <dbReference type="EMBL" id="ERT06893.1"/>
    </source>
</evidence>
<dbReference type="AlphaFoldDB" id="U7QG93"/>
<gene>
    <name evidence="2" type="ORF">M595_3196</name>
</gene>
<organism evidence="2 3">
    <name type="scientific">Lyngbya aestuarii BL J</name>
    <dbReference type="NCBI Taxonomy" id="1348334"/>
    <lineage>
        <taxon>Bacteria</taxon>
        <taxon>Bacillati</taxon>
        <taxon>Cyanobacteriota</taxon>
        <taxon>Cyanophyceae</taxon>
        <taxon>Oscillatoriophycideae</taxon>
        <taxon>Oscillatoriales</taxon>
        <taxon>Microcoleaceae</taxon>
        <taxon>Lyngbya</taxon>
    </lineage>
</organism>
<accession>U7QG93</accession>
<proteinExistence type="predicted"/>
<sequence length="51" mass="5665">MAAVLQLGNIHQQPDLHRLVRGSDDPNPVDSNNLLHRSLRSSTSGGHRWNP</sequence>
<evidence type="ECO:0000313" key="3">
    <source>
        <dbReference type="Proteomes" id="UP000017127"/>
    </source>
</evidence>
<feature type="compositionally biased region" description="Low complexity" evidence="1">
    <location>
        <begin position="31"/>
        <end position="51"/>
    </location>
</feature>